<comment type="caution">
    <text evidence="4">The sequence shown here is derived from an EMBL/GenBank/DDBJ whole genome shotgun (WGS) entry which is preliminary data.</text>
</comment>
<evidence type="ECO:0000256" key="1">
    <source>
        <dbReference type="ARBA" id="ARBA00022741"/>
    </source>
</evidence>
<dbReference type="STRING" id="70996.SE18_24295"/>
<dbReference type="InterPro" id="IPR054767">
    <property type="entry name" value="Cas10-Cmr2_palm2"/>
</dbReference>
<name>A0A0P6XJ69_9CHLR</name>
<dbReference type="RefSeq" id="WP_054537063.1">
    <property type="nucleotide sequence ID" value="NZ_LGKP01000040.1"/>
</dbReference>
<protein>
    <recommendedName>
        <fullName evidence="3">GGDEF domain-containing protein</fullName>
    </recommendedName>
</protein>
<dbReference type="OrthoDB" id="9758700at2"/>
<dbReference type="NCBIfam" id="TIGR02577">
    <property type="entry name" value="cas_TM1794_Cmr2"/>
    <property type="match status" value="1"/>
</dbReference>
<keyword evidence="2" id="KW-0051">Antiviral defense</keyword>
<dbReference type="AlphaFoldDB" id="A0A0P6XJ69"/>
<dbReference type="PROSITE" id="PS50887">
    <property type="entry name" value="GGDEF"/>
    <property type="match status" value="1"/>
</dbReference>
<dbReference type="InterPro" id="IPR043128">
    <property type="entry name" value="Rev_trsase/Diguanyl_cyclase"/>
</dbReference>
<sequence length="607" mass="67823">MSNLFLIAIGPVQDFIASARRTRDLWFGSWLLSELAKAVAKSIYEKEGKEALIFPYPTDLPQDLEPNSTFNVPNKILAKIKDDPTGQAVLAREALIARLNEIREAAFAKVNGKIERERAIEQIDALVEFNWVALPLASDDTYRATRQQLENMMAARKNTRNFGAVTWGTNDPKSSIDGERESVIAEKYYPPPQLSNTSPEYAKIVVDLYRNYGINVGERLSGVDMLKRHGQKGKDSRFPSTSHMAAVPVFNYLLGMNTKEQSKNKVAESWDTYIANLNTILAMREYIRNEVTPKSQDIFEDYDGSLLFAERFNDALVGEDIQKAQQFLHTFLQPFLGTKVPIPYYAILHADGDAMGSVINKQEELIDHQDISKQLTVFAGEVKSIVEANQGALVYSGGDDVLAFLPLHTVLECADALAKRFQTLLSNFKDKTDRSPTLSVGIAIVHHLEPLSDALELARAAEKKAKGVAGKNALAINLSKRGGTDRIIVGSWIESTYSFYNRLKKLIEWHQNDKIPLSFAFELHDLSIRLKDLPANIFHAEAKRIIERKHTSNGIKVDGDIAQKLLSMIHDLVPETLTEAHTLIQQFADEVIIAGFIAQAQNLSNGK</sequence>
<dbReference type="Gene3D" id="3.30.70.2220">
    <property type="entry name" value="CRISPR-Cas system, Cmr2 subunit, D1 domain, cysteine cluster"/>
    <property type="match status" value="1"/>
</dbReference>
<dbReference type="InterPro" id="IPR013407">
    <property type="entry name" value="CRISPR-assoc_prot_Cmr2"/>
</dbReference>
<evidence type="ECO:0000256" key="2">
    <source>
        <dbReference type="ARBA" id="ARBA00023118"/>
    </source>
</evidence>
<reference evidence="4 5" key="1">
    <citation type="submission" date="2015-07" db="EMBL/GenBank/DDBJ databases">
        <title>Whole genome sequence of Herpetosiphon geysericola DSM 7119.</title>
        <authorList>
            <person name="Hemp J."/>
            <person name="Ward L.M."/>
            <person name="Pace L.A."/>
            <person name="Fischer W.W."/>
        </authorList>
    </citation>
    <scope>NUCLEOTIDE SEQUENCE [LARGE SCALE GENOMIC DNA]</scope>
    <source>
        <strain evidence="4 5">DSM 7119</strain>
    </source>
</reference>
<gene>
    <name evidence="4" type="ORF">SE18_24295</name>
</gene>
<dbReference type="Pfam" id="PF12469">
    <property type="entry name" value="Cmr2_N"/>
    <property type="match status" value="1"/>
</dbReference>
<dbReference type="PANTHER" id="PTHR36528:SF1">
    <property type="entry name" value="CRISPR SYSTEM SINGLE-STRAND-SPECIFIC DEOXYRIBONUCLEASE CAS10_CSM1 (SUBTYPE III-A)"/>
    <property type="match status" value="1"/>
</dbReference>
<dbReference type="EMBL" id="LGKP01000040">
    <property type="protein sequence ID" value="KPL80187.1"/>
    <property type="molecule type" value="Genomic_DNA"/>
</dbReference>
<organism evidence="4 5">
    <name type="scientific">Herpetosiphon geysericola</name>
    <dbReference type="NCBI Taxonomy" id="70996"/>
    <lineage>
        <taxon>Bacteria</taxon>
        <taxon>Bacillati</taxon>
        <taxon>Chloroflexota</taxon>
        <taxon>Chloroflexia</taxon>
        <taxon>Herpetosiphonales</taxon>
        <taxon>Herpetosiphonaceae</taxon>
        <taxon>Herpetosiphon</taxon>
    </lineage>
</organism>
<proteinExistence type="predicted"/>
<dbReference type="CDD" id="cd09679">
    <property type="entry name" value="Cas10_III"/>
    <property type="match status" value="1"/>
</dbReference>
<dbReference type="PATRIC" id="fig|70996.4.peg.4979"/>
<dbReference type="GO" id="GO:0000166">
    <property type="term" value="F:nucleotide binding"/>
    <property type="evidence" value="ECO:0007669"/>
    <property type="project" value="UniProtKB-KW"/>
</dbReference>
<dbReference type="InterPro" id="IPR038242">
    <property type="entry name" value="Cmr2_N"/>
</dbReference>
<evidence type="ECO:0000259" key="3">
    <source>
        <dbReference type="PROSITE" id="PS50887"/>
    </source>
</evidence>
<evidence type="ECO:0000313" key="5">
    <source>
        <dbReference type="Proteomes" id="UP000050277"/>
    </source>
</evidence>
<dbReference type="Proteomes" id="UP000050277">
    <property type="component" value="Unassembled WGS sequence"/>
</dbReference>
<dbReference type="InterPro" id="IPR000160">
    <property type="entry name" value="GGDEF_dom"/>
</dbReference>
<dbReference type="PANTHER" id="PTHR36528">
    <property type="entry name" value="CRISPR SYSTEM SINGLE-STRAND-SPECIFIC DEOXYRIBONUCLEASE CAS10/CSM1 (SUBTYPE III-A)"/>
    <property type="match status" value="1"/>
</dbReference>
<dbReference type="Gene3D" id="3.30.70.270">
    <property type="match status" value="1"/>
</dbReference>
<dbReference type="InterPro" id="IPR024615">
    <property type="entry name" value="CRISPR-assoc_Cmr2_N"/>
</dbReference>
<dbReference type="GO" id="GO:0051607">
    <property type="term" value="P:defense response to virus"/>
    <property type="evidence" value="ECO:0007669"/>
    <property type="project" value="UniProtKB-KW"/>
</dbReference>
<keyword evidence="1" id="KW-0547">Nucleotide-binding</keyword>
<keyword evidence="5" id="KW-1185">Reference proteome</keyword>
<dbReference type="Pfam" id="PF22335">
    <property type="entry name" value="Cas10-Cmr2_palm2"/>
    <property type="match status" value="1"/>
</dbReference>
<evidence type="ECO:0000313" key="4">
    <source>
        <dbReference type="EMBL" id="KPL80187.1"/>
    </source>
</evidence>
<dbReference type="InterPro" id="IPR052117">
    <property type="entry name" value="Cas10/Csm1_subtype-III-A"/>
</dbReference>
<feature type="domain" description="GGDEF" evidence="3">
    <location>
        <begin position="343"/>
        <end position="479"/>
    </location>
</feature>
<accession>A0A0P6XJ69</accession>